<organism evidence="15 16">
    <name type="scientific">Polynucleobacter asymbioticus (strain DSM 18221 / CIP 109841 / QLW-P1DMWA-1)</name>
    <name type="common">Polynucleobacter necessarius subsp. asymbioticus</name>
    <dbReference type="NCBI Taxonomy" id="312153"/>
    <lineage>
        <taxon>Bacteria</taxon>
        <taxon>Pseudomonadati</taxon>
        <taxon>Pseudomonadota</taxon>
        <taxon>Betaproteobacteria</taxon>
        <taxon>Burkholderiales</taxon>
        <taxon>Burkholderiaceae</taxon>
        <taxon>Polynucleobacter</taxon>
    </lineage>
</organism>
<gene>
    <name evidence="15" type="ordered locus">Pnuc_1997</name>
</gene>
<dbReference type="Proteomes" id="UP000000231">
    <property type="component" value="Chromosome"/>
</dbReference>
<evidence type="ECO:0000256" key="6">
    <source>
        <dbReference type="ARBA" id="ARBA00022741"/>
    </source>
</evidence>
<keyword evidence="9" id="KW-0460">Magnesium</keyword>
<evidence type="ECO:0000256" key="9">
    <source>
        <dbReference type="ARBA" id="ARBA00022842"/>
    </source>
</evidence>
<evidence type="ECO:0000256" key="2">
    <source>
        <dbReference type="ARBA" id="ARBA00022679"/>
    </source>
</evidence>
<keyword evidence="6" id="KW-0547">Nucleotide-binding</keyword>
<evidence type="ECO:0000256" key="12">
    <source>
        <dbReference type="RuleBase" id="RU003953"/>
    </source>
</evidence>
<evidence type="ECO:0000313" key="15">
    <source>
        <dbReference type="EMBL" id="ABP35208.1"/>
    </source>
</evidence>
<dbReference type="GO" id="GO:0001680">
    <property type="term" value="P:tRNA 3'-terminal CCA addition"/>
    <property type="evidence" value="ECO:0007669"/>
    <property type="project" value="InterPro"/>
</dbReference>
<evidence type="ECO:0000256" key="3">
    <source>
        <dbReference type="ARBA" id="ARBA00022694"/>
    </source>
</evidence>
<dbReference type="InterPro" id="IPR043519">
    <property type="entry name" value="NT_sf"/>
</dbReference>
<feature type="domain" description="tRNA nucleotidyltransferase/poly(A) polymerase RNA and SrmB- binding" evidence="14">
    <location>
        <begin position="154"/>
        <end position="214"/>
    </location>
</feature>
<keyword evidence="8" id="KW-0067">ATP-binding</keyword>
<evidence type="ECO:0000259" key="13">
    <source>
        <dbReference type="Pfam" id="PF01743"/>
    </source>
</evidence>
<evidence type="ECO:0000256" key="8">
    <source>
        <dbReference type="ARBA" id="ARBA00022840"/>
    </source>
</evidence>
<dbReference type="GO" id="GO:0003723">
    <property type="term" value="F:RNA binding"/>
    <property type="evidence" value="ECO:0007669"/>
    <property type="project" value="UniProtKB-KW"/>
</dbReference>
<evidence type="ECO:0000256" key="7">
    <source>
        <dbReference type="ARBA" id="ARBA00022800"/>
    </source>
</evidence>
<evidence type="ECO:0000256" key="4">
    <source>
        <dbReference type="ARBA" id="ARBA00022695"/>
    </source>
</evidence>
<keyword evidence="16" id="KW-1185">Reference proteome</keyword>
<dbReference type="GO" id="GO:0042245">
    <property type="term" value="P:RNA repair"/>
    <property type="evidence" value="ECO:0007669"/>
    <property type="project" value="UniProtKB-KW"/>
</dbReference>
<dbReference type="CDD" id="cd05398">
    <property type="entry name" value="NT_ClassII-CCAase"/>
    <property type="match status" value="1"/>
</dbReference>
<keyword evidence="10 12" id="KW-0694">RNA-binding</keyword>
<feature type="domain" description="Poly A polymerase head" evidence="13">
    <location>
        <begin position="3"/>
        <end position="127"/>
    </location>
</feature>
<keyword evidence="4 15" id="KW-0548">Nucleotidyltransferase</keyword>
<dbReference type="EMBL" id="CP000655">
    <property type="protein sequence ID" value="ABP35208.1"/>
    <property type="molecule type" value="Genomic_DNA"/>
</dbReference>
<dbReference type="SUPFAM" id="SSF81301">
    <property type="entry name" value="Nucleotidyltransferase"/>
    <property type="match status" value="1"/>
</dbReference>
<sequence length="376" mass="41797">MKIYAVGGAIRDTLMSLPVHDIDYVVVGSSVEEMVAKGFRPVGKDFPVFLHPDTQAEYALARTERKTGKGYKGFHFYADPSVTLEQDLERRDLTINAMAQEVGLDGTWIGPILDPYNGQEDLAAKVFRHVSDAFAEDPLRLLRIARFAARFPEFSVADETMIALKAIVQSGELAALSAERIWQELARGMTAAKPMHMFQVLLNTGAAKTFLPATLTNQLAQEVFREELISHYELVGNYLEERCAVTLMRLPSSEIRSWADCVRMPTEVRDFSEIFSELNTLILKTTEGKFQAVDVLAWFNRADVWRKPDRGQALLRLAEQLGLPVSTLIQSMRNAQAINTAEIIATVAAEDRSNGDRIGSAFWAARLAAISAALQS</sequence>
<dbReference type="InterPro" id="IPR002646">
    <property type="entry name" value="PolA_pol_head_dom"/>
</dbReference>
<keyword evidence="2 12" id="KW-0808">Transferase</keyword>
<dbReference type="eggNOG" id="COG0617">
    <property type="taxonomic scope" value="Bacteria"/>
</dbReference>
<dbReference type="Gene3D" id="1.10.3090.10">
    <property type="entry name" value="cca-adding enzyme, domain 2"/>
    <property type="match status" value="1"/>
</dbReference>
<dbReference type="PANTHER" id="PTHR47545:SF1">
    <property type="entry name" value="MULTIFUNCTIONAL CCA PROTEIN"/>
    <property type="match status" value="1"/>
</dbReference>
<evidence type="ECO:0000256" key="1">
    <source>
        <dbReference type="ARBA" id="ARBA00001946"/>
    </source>
</evidence>
<dbReference type="AlphaFoldDB" id="A4T0E4"/>
<proteinExistence type="inferred from homology"/>
<evidence type="ECO:0000256" key="11">
    <source>
        <dbReference type="ARBA" id="ARBA00023268"/>
    </source>
</evidence>
<dbReference type="InterPro" id="IPR050124">
    <property type="entry name" value="tRNA_CCA-adding_enzyme"/>
</dbReference>
<dbReference type="Gene3D" id="3.30.460.10">
    <property type="entry name" value="Beta Polymerase, domain 2"/>
    <property type="match status" value="1"/>
</dbReference>
<keyword evidence="5" id="KW-0479">Metal-binding</keyword>
<dbReference type="GeneID" id="74305844"/>
<dbReference type="GO" id="GO:0016787">
    <property type="term" value="F:hydrolase activity"/>
    <property type="evidence" value="ECO:0007669"/>
    <property type="project" value="UniProtKB-KW"/>
</dbReference>
<dbReference type="InterPro" id="IPR032828">
    <property type="entry name" value="PolyA_RNA-bd"/>
</dbReference>
<dbReference type="SUPFAM" id="SSF81891">
    <property type="entry name" value="Poly A polymerase C-terminal region-like"/>
    <property type="match status" value="1"/>
</dbReference>
<keyword evidence="11" id="KW-0511">Multifunctional enzyme</keyword>
<keyword evidence="7" id="KW-0692">RNA repair</keyword>
<evidence type="ECO:0000259" key="14">
    <source>
        <dbReference type="Pfam" id="PF12627"/>
    </source>
</evidence>
<dbReference type="Pfam" id="PF01743">
    <property type="entry name" value="PolyA_pol"/>
    <property type="match status" value="1"/>
</dbReference>
<dbReference type="RefSeq" id="WP_011903831.1">
    <property type="nucleotide sequence ID" value="NC_009379.1"/>
</dbReference>
<dbReference type="HOGENOM" id="CLU_015961_1_0_4"/>
<dbReference type="GO" id="GO:0005524">
    <property type="term" value="F:ATP binding"/>
    <property type="evidence" value="ECO:0007669"/>
    <property type="project" value="UniProtKB-KW"/>
</dbReference>
<dbReference type="InterPro" id="IPR012006">
    <property type="entry name" value="CCA_bact"/>
</dbReference>
<dbReference type="KEGG" id="pnu:Pnuc_1997"/>
<reference evidence="15 16" key="1">
    <citation type="journal article" date="2012" name="Stand. Genomic Sci.">
        <title>Complete genome sequence of Polynucleobacter necessarius subsp. asymbioticus type strain (QLW-P1DMWA-1(T)).</title>
        <authorList>
            <person name="Meincke L."/>
            <person name="Copeland A."/>
            <person name="Lapidus A."/>
            <person name="Lucas S."/>
            <person name="Berry K.W."/>
            <person name="Del Rio T.G."/>
            <person name="Hammon N."/>
            <person name="Dalin E."/>
            <person name="Tice H."/>
            <person name="Pitluck S."/>
            <person name="Richardson P."/>
            <person name="Bruce D."/>
            <person name="Goodwin L."/>
            <person name="Han C."/>
            <person name="Tapia R."/>
            <person name="Detter J.C."/>
            <person name="Schmutz J."/>
            <person name="Brettin T."/>
            <person name="Larimer F."/>
            <person name="Land M."/>
            <person name="Hauser L."/>
            <person name="Kyrpides N.C."/>
            <person name="Ivanova N."/>
            <person name="Goker M."/>
            <person name="Woyke T."/>
            <person name="Wu Q.L."/>
            <person name="Pockl M."/>
            <person name="Hahn M.W."/>
            <person name="Klenk H.P."/>
        </authorList>
    </citation>
    <scope>NUCLEOTIDE SEQUENCE [LARGE SCALE GENOMIC DNA]</scope>
    <source>
        <strain evidence="16">DSM 18221 / CIP 109841 / QLW-P1DMWA-1</strain>
    </source>
</reference>
<dbReference type="GO" id="GO:0046872">
    <property type="term" value="F:metal ion binding"/>
    <property type="evidence" value="ECO:0007669"/>
    <property type="project" value="UniProtKB-KW"/>
</dbReference>
<keyword evidence="3" id="KW-0819">tRNA processing</keyword>
<accession>A4T0E4</accession>
<comment type="similarity">
    <text evidence="12">Belongs to the tRNA nucleotidyltransferase/poly(A) polymerase family.</text>
</comment>
<protein>
    <submittedName>
        <fullName evidence="15">Polynucleotide adenylyltransferase region</fullName>
    </submittedName>
</protein>
<dbReference type="PIRSF" id="PIRSF000813">
    <property type="entry name" value="CCA_bact"/>
    <property type="match status" value="1"/>
</dbReference>
<evidence type="ECO:0000256" key="5">
    <source>
        <dbReference type="ARBA" id="ARBA00022723"/>
    </source>
</evidence>
<evidence type="ECO:0000313" key="16">
    <source>
        <dbReference type="Proteomes" id="UP000000231"/>
    </source>
</evidence>
<comment type="cofactor">
    <cofactor evidence="1">
        <name>Mg(2+)</name>
        <dbReference type="ChEBI" id="CHEBI:18420"/>
    </cofactor>
</comment>
<dbReference type="PANTHER" id="PTHR47545">
    <property type="entry name" value="MULTIFUNCTIONAL CCA PROTEIN"/>
    <property type="match status" value="1"/>
</dbReference>
<dbReference type="Pfam" id="PF12627">
    <property type="entry name" value="PolyA_pol_RNAbd"/>
    <property type="match status" value="1"/>
</dbReference>
<dbReference type="GO" id="GO:0004810">
    <property type="term" value="F:CCA tRNA nucleotidyltransferase activity"/>
    <property type="evidence" value="ECO:0007669"/>
    <property type="project" value="InterPro"/>
</dbReference>
<name>A4T0E4_POLAQ</name>
<evidence type="ECO:0000256" key="10">
    <source>
        <dbReference type="ARBA" id="ARBA00022884"/>
    </source>
</evidence>